<comment type="caution">
    <text evidence="3">The sequence shown here is derived from an EMBL/GenBank/DDBJ whole genome shotgun (WGS) entry which is preliminary data.</text>
</comment>
<feature type="domain" description="DUF438" evidence="2">
    <location>
        <begin position="15"/>
        <end position="77"/>
    </location>
</feature>
<dbReference type="Pfam" id="PF01814">
    <property type="entry name" value="Hemerythrin"/>
    <property type="match status" value="1"/>
</dbReference>
<evidence type="ECO:0000259" key="2">
    <source>
        <dbReference type="Pfam" id="PF04282"/>
    </source>
</evidence>
<protein>
    <submittedName>
        <fullName evidence="3">DUF438 domain-containing protein</fullName>
    </submittedName>
</protein>
<evidence type="ECO:0000313" key="4">
    <source>
        <dbReference type="Proteomes" id="UP000288291"/>
    </source>
</evidence>
<dbReference type="InterPro" id="IPR007380">
    <property type="entry name" value="DUF438"/>
</dbReference>
<evidence type="ECO:0000313" key="3">
    <source>
        <dbReference type="EMBL" id="RVU70958.1"/>
    </source>
</evidence>
<dbReference type="GO" id="GO:0005886">
    <property type="term" value="C:plasma membrane"/>
    <property type="evidence" value="ECO:0007669"/>
    <property type="project" value="TreeGrafter"/>
</dbReference>
<dbReference type="Pfam" id="PF04282">
    <property type="entry name" value="DUF438"/>
    <property type="match status" value="1"/>
</dbReference>
<dbReference type="PANTHER" id="PTHR39966">
    <property type="entry name" value="BLL2471 PROTEIN-RELATED"/>
    <property type="match status" value="1"/>
</dbReference>
<organism evidence="3 4">
    <name type="scientific">Lactobacillus xujianguonis</name>
    <dbReference type="NCBI Taxonomy" id="2495899"/>
    <lineage>
        <taxon>Bacteria</taxon>
        <taxon>Bacillati</taxon>
        <taxon>Bacillota</taxon>
        <taxon>Bacilli</taxon>
        <taxon>Lactobacillales</taxon>
        <taxon>Lactobacillaceae</taxon>
        <taxon>Lactobacillus</taxon>
    </lineage>
</organism>
<reference evidence="3 4" key="1">
    <citation type="submission" date="2018-12" db="EMBL/GenBank/DDBJ databases">
        <authorList>
            <person name="Meng J."/>
        </authorList>
    </citation>
    <scope>NUCLEOTIDE SEQUENCE [LARGE SCALE GENOMIC DNA]</scope>
    <source>
        <strain evidence="3 4">HT111-2</strain>
    </source>
</reference>
<dbReference type="Pfam" id="PF13596">
    <property type="entry name" value="PAS_10"/>
    <property type="match status" value="1"/>
</dbReference>
<dbReference type="AlphaFoldDB" id="A0A437SVK7"/>
<keyword evidence="4" id="KW-1185">Reference proteome</keyword>
<dbReference type="Gene3D" id="1.20.120.520">
    <property type="entry name" value="nmb1532 protein domain like"/>
    <property type="match status" value="1"/>
</dbReference>
<feature type="domain" description="Hemerythrin-like" evidence="1">
    <location>
        <begin position="91"/>
        <end position="220"/>
    </location>
</feature>
<accession>A0A437SVK7</accession>
<dbReference type="PANTHER" id="PTHR39966:SF3">
    <property type="entry name" value="DUF438 DOMAIN-CONTAINING PROTEIN"/>
    <property type="match status" value="1"/>
</dbReference>
<dbReference type="InterPro" id="IPR012312">
    <property type="entry name" value="Hemerythrin-like"/>
</dbReference>
<gene>
    <name evidence="3" type="ORF">EJK17_04440</name>
</gene>
<evidence type="ECO:0000259" key="1">
    <source>
        <dbReference type="Pfam" id="PF01814"/>
    </source>
</evidence>
<dbReference type="Proteomes" id="UP000288291">
    <property type="component" value="Unassembled WGS sequence"/>
</dbReference>
<dbReference type="RefSeq" id="WP_103662451.1">
    <property type="nucleotide sequence ID" value="NZ_ML136878.1"/>
</dbReference>
<sequence>MDSKENKSRQDQILEVLHYIQKGGDFETAKKMFKERFDKVDVSEITSAERQLIASGLDPRQIQYLCNVHAEVFKGSILPVDESPDYETPGHPVHTLKQENFVLKSLINDYLLPNLAKYEDGDDAALTKIRQALKDLAKIHYHYARKETSIFPLMTKYGITAPPKVMWGVDDKIRKLIGQANQLAAAEQPDKAKLAEAVKSACHEVLEMIFKEESIMLPMITEVANAQDWLNVKEEEKQIGYTLIQPPMNWKPAEKDLPHLEKSPIELASLSSLAINFKEGKLNLEQLQAIIDLLPFALTFVDENDKVAFFGGGAAIYPHSKNALGNDVFSCHVAGSVDKVKGIFKELHEGKRDKYEFWFEPKHMGRYLYLQYFAVRNPEGKYLGCLEVAQDVTEIRSWTNEKRTI</sequence>
<dbReference type="EMBL" id="RXIA01000010">
    <property type="protein sequence ID" value="RVU70958.1"/>
    <property type="molecule type" value="Genomic_DNA"/>
</dbReference>
<proteinExistence type="predicted"/>
<name>A0A437SVK7_9LACO</name>